<evidence type="ECO:0000313" key="7">
    <source>
        <dbReference type="Proteomes" id="UP000621436"/>
    </source>
</evidence>
<evidence type="ECO:0000256" key="4">
    <source>
        <dbReference type="HAMAP-Rule" id="MF_00028"/>
    </source>
</evidence>
<keyword evidence="2 4" id="KW-0169">Cobalamin biosynthesis</keyword>
<protein>
    <recommendedName>
        <fullName evidence="4">Cobyric acid synthase</fullName>
    </recommendedName>
</protein>
<dbReference type="PANTHER" id="PTHR21343:SF1">
    <property type="entry name" value="COBYRIC ACID SYNTHASE"/>
    <property type="match status" value="1"/>
</dbReference>
<proteinExistence type="inferred from homology"/>
<reference evidence="6" key="1">
    <citation type="submission" date="2020-11" db="EMBL/GenBank/DDBJ databases">
        <title>Halonatronomonas betainensis gen. nov., sp. nov. a novel haloalkaliphilic representative of the family Halanaerobiacae capable of betaine degradation.</title>
        <authorList>
            <person name="Boltyanskaya Y."/>
            <person name="Kevbrin V."/>
            <person name="Detkova E."/>
            <person name="Grouzdev D.S."/>
            <person name="Koziaeva V."/>
            <person name="Zhilina T."/>
        </authorList>
    </citation>
    <scope>NUCLEOTIDE SEQUENCE</scope>
    <source>
        <strain evidence="6">Z-7014</strain>
    </source>
</reference>
<feature type="domain" description="CobQ/CobB/MinD/ParA nucleotide binding" evidence="5">
    <location>
        <begin position="5"/>
        <end position="231"/>
    </location>
</feature>
<dbReference type="AlphaFoldDB" id="A0A931F852"/>
<evidence type="ECO:0000259" key="5">
    <source>
        <dbReference type="Pfam" id="PF01656"/>
    </source>
</evidence>
<evidence type="ECO:0000256" key="1">
    <source>
        <dbReference type="ARBA" id="ARBA00004953"/>
    </source>
</evidence>
<dbReference type="GO" id="GO:0003824">
    <property type="term" value="F:catalytic activity"/>
    <property type="evidence" value="ECO:0007669"/>
    <property type="project" value="InterPro"/>
</dbReference>
<dbReference type="Proteomes" id="UP000621436">
    <property type="component" value="Unassembled WGS sequence"/>
</dbReference>
<dbReference type="Gene3D" id="3.40.50.300">
    <property type="entry name" value="P-loop containing nucleotide triphosphate hydrolases"/>
    <property type="match status" value="1"/>
</dbReference>
<sequence>MAKSIMFQGTASDAGKTLFTLALCRIYSQQGYRVAPFKSQNMASDSYKIEGEAEIALAQALQAEAAGINPETCMNPILMKPQGDNNSKIFINGSPIKSMSAAEYFSQKDKLLQAIKISLNILKDKYQLIVLEGGGNPAEVNLRDKDLVNMKVAALADAPVILIADIERGGVFASTIGTLDLLEPSERKRVKGIIINKFHGNPEYFKEGKEQIEELTDLPVLGVMPFIEELSIPDEDSCGQQREKLDYNATSYSERLKNYDRLAQKFKTYIDFEKLEEIIFNQEFSNE</sequence>
<dbReference type="GO" id="GO:0015420">
    <property type="term" value="F:ABC-type vitamin B12 transporter activity"/>
    <property type="evidence" value="ECO:0007669"/>
    <property type="project" value="UniProtKB-UniRule"/>
</dbReference>
<comment type="caution">
    <text evidence="4">Lacks conserved residue(s) required for the propagation of feature annotation.</text>
</comment>
<dbReference type="InterPro" id="IPR004459">
    <property type="entry name" value="CobQ_synth"/>
</dbReference>
<dbReference type="NCBIfam" id="NF001989">
    <property type="entry name" value="PRK00784.1"/>
    <property type="match status" value="1"/>
</dbReference>
<evidence type="ECO:0000256" key="2">
    <source>
        <dbReference type="ARBA" id="ARBA00022573"/>
    </source>
</evidence>
<dbReference type="EMBL" id="JADPIE010000002">
    <property type="protein sequence ID" value="MBF8436168.1"/>
    <property type="molecule type" value="Genomic_DNA"/>
</dbReference>
<gene>
    <name evidence="4" type="primary">cobQ</name>
    <name evidence="6" type="ORF">I0Q91_03675</name>
</gene>
<dbReference type="NCBIfam" id="TIGR00313">
    <property type="entry name" value="cobQ"/>
    <property type="match status" value="1"/>
</dbReference>
<keyword evidence="3 4" id="KW-0315">Glutamine amidotransferase</keyword>
<keyword evidence="7" id="KW-1185">Reference proteome</keyword>
<dbReference type="PANTHER" id="PTHR21343">
    <property type="entry name" value="DETHIOBIOTIN SYNTHETASE"/>
    <property type="match status" value="1"/>
</dbReference>
<comment type="function">
    <text evidence="4">Catalyzes amidations at positions B, D, E, and G on adenosylcobyrinic A,C-diamide. NH(2) groups are provided by glutamine, and one molecule of ATP is hydrogenolyzed for each amidation.</text>
</comment>
<dbReference type="HAMAP" id="MF_00028">
    <property type="entry name" value="CobQ"/>
    <property type="match status" value="1"/>
</dbReference>
<comment type="pathway">
    <text evidence="1 4">Cofactor biosynthesis; adenosylcobalamin biosynthesis.</text>
</comment>
<organism evidence="6 7">
    <name type="scientific">Halonatronomonas betaini</name>
    <dbReference type="NCBI Taxonomy" id="2778430"/>
    <lineage>
        <taxon>Bacteria</taxon>
        <taxon>Bacillati</taxon>
        <taxon>Bacillota</taxon>
        <taxon>Clostridia</taxon>
        <taxon>Halanaerobiales</taxon>
        <taxon>Halarsenatibacteraceae</taxon>
        <taxon>Halonatronomonas</taxon>
    </lineage>
</organism>
<dbReference type="SUPFAM" id="SSF52540">
    <property type="entry name" value="P-loop containing nucleoside triphosphate hydrolases"/>
    <property type="match status" value="1"/>
</dbReference>
<accession>A0A931F852</accession>
<comment type="caution">
    <text evidence="6">The sequence shown here is derived from an EMBL/GenBank/DDBJ whole genome shotgun (WGS) entry which is preliminary data.</text>
</comment>
<dbReference type="GO" id="GO:0009236">
    <property type="term" value="P:cobalamin biosynthetic process"/>
    <property type="evidence" value="ECO:0007669"/>
    <property type="project" value="UniProtKB-UniRule"/>
</dbReference>
<dbReference type="Pfam" id="PF01656">
    <property type="entry name" value="CbiA"/>
    <property type="match status" value="1"/>
</dbReference>
<evidence type="ECO:0000256" key="3">
    <source>
        <dbReference type="ARBA" id="ARBA00022962"/>
    </source>
</evidence>
<evidence type="ECO:0000313" key="6">
    <source>
        <dbReference type="EMBL" id="MBF8436168.1"/>
    </source>
</evidence>
<dbReference type="InterPro" id="IPR027417">
    <property type="entry name" value="P-loop_NTPase"/>
</dbReference>
<dbReference type="InterPro" id="IPR002586">
    <property type="entry name" value="CobQ/CobB/MinD/ParA_Nub-bd_dom"/>
</dbReference>
<comment type="similarity">
    <text evidence="4">Belongs to the CobB/CobQ family. CobQ subfamily.</text>
</comment>
<name>A0A931F852_9FIRM</name>
<dbReference type="RefSeq" id="WP_270452950.1">
    <property type="nucleotide sequence ID" value="NZ_JADPIE010000002.1"/>
</dbReference>